<evidence type="ECO:0000256" key="3">
    <source>
        <dbReference type="ARBA" id="ARBA00022737"/>
    </source>
</evidence>
<dbReference type="SMART" id="SM01202">
    <property type="entry name" value="FerI"/>
    <property type="match status" value="1"/>
</dbReference>
<keyword evidence="2 7" id="KW-0812">Transmembrane</keyword>
<dbReference type="InterPro" id="IPR035892">
    <property type="entry name" value="C2_domain_sf"/>
</dbReference>
<evidence type="ECO:0000259" key="8">
    <source>
        <dbReference type="PROSITE" id="PS50004"/>
    </source>
</evidence>
<evidence type="ECO:0000256" key="1">
    <source>
        <dbReference type="ARBA" id="ARBA00004167"/>
    </source>
</evidence>
<dbReference type="InterPro" id="IPR037721">
    <property type="entry name" value="Ferlin"/>
</dbReference>
<dbReference type="SUPFAM" id="SSF49562">
    <property type="entry name" value="C2 domain (Calcium/lipid-binding domain, CaLB)"/>
    <property type="match status" value="5"/>
</dbReference>
<feature type="region of interest" description="Disordered" evidence="6">
    <location>
        <begin position="1003"/>
        <end position="1027"/>
    </location>
</feature>
<accession>A0A0J9RT64</accession>
<dbReference type="SMART" id="SM00239">
    <property type="entry name" value="C2"/>
    <property type="match status" value="4"/>
</dbReference>
<evidence type="ECO:0000256" key="5">
    <source>
        <dbReference type="ARBA" id="ARBA00023136"/>
    </source>
</evidence>
<reference evidence="9" key="2">
    <citation type="submission" date="2014-06" db="EMBL/GenBank/DDBJ databases">
        <authorList>
            <person name="Hu T."/>
            <person name="Eisen M.B."/>
            <person name="Thornton K.R."/>
            <person name="Andolfatto P."/>
        </authorList>
    </citation>
    <scope>NUCLEOTIDE SEQUENCE</scope>
    <source>
        <strain evidence="9">W501</strain>
    </source>
</reference>
<keyword evidence="4 7" id="KW-1133">Transmembrane helix</keyword>
<dbReference type="CDD" id="cd04017">
    <property type="entry name" value="C2D_Ferlin"/>
    <property type="match status" value="1"/>
</dbReference>
<dbReference type="CDD" id="cd04037">
    <property type="entry name" value="C2E_Ferlin"/>
    <property type="match status" value="1"/>
</dbReference>
<dbReference type="OrthoDB" id="10059618at2759"/>
<reference evidence="9" key="1">
    <citation type="journal article" date="2013" name="Genome Res.">
        <title>A second-generation assembly of the Drosophila simulans genome provides new insights into patterns of lineage-specific divergence.</title>
        <authorList>
            <person name="Hu T.T."/>
            <person name="Eisen M.B."/>
            <person name="Thornton K.R."/>
            <person name="Andolfatto P."/>
        </authorList>
    </citation>
    <scope>NUCLEOTIDE SEQUENCE [LARGE SCALE GENOMIC DNA]</scope>
    <source>
        <strain evidence="9">W501</strain>
    </source>
</reference>
<dbReference type="InterPro" id="IPR032362">
    <property type="entry name" value="Ferlin_C"/>
</dbReference>
<comment type="subcellular location">
    <subcellularLocation>
        <location evidence="1">Membrane</location>
        <topology evidence="1">Single-pass membrane protein</topology>
    </subcellularLocation>
</comment>
<dbReference type="InterPro" id="IPR037724">
    <property type="entry name" value="C2E_Ferlin"/>
</dbReference>
<evidence type="ECO:0000256" key="7">
    <source>
        <dbReference type="SAM" id="Phobius"/>
    </source>
</evidence>
<evidence type="ECO:0000313" key="9">
    <source>
        <dbReference type="EMBL" id="KMY98504.1"/>
    </source>
</evidence>
<dbReference type="EMBL" id="CM002912">
    <property type="protein sequence ID" value="KMY98504.1"/>
    <property type="molecule type" value="Genomic_DNA"/>
</dbReference>
<keyword evidence="3" id="KW-0677">Repeat</keyword>
<proteinExistence type="predicted"/>
<feature type="compositionally biased region" description="Acidic residues" evidence="6">
    <location>
        <begin position="1008"/>
        <end position="1027"/>
    </location>
</feature>
<dbReference type="Proteomes" id="UP000035880">
    <property type="component" value="Chromosome 3L"/>
</dbReference>
<evidence type="ECO:0000256" key="2">
    <source>
        <dbReference type="ARBA" id="ARBA00022692"/>
    </source>
</evidence>
<protein>
    <submittedName>
        <fullName evidence="9">Uncharacterized protein, isoform G</fullName>
    </submittedName>
</protein>
<gene>
    <name evidence="9" type="primary">Dsim\GD12956</name>
    <name evidence="9" type="ORF">Dsimw501_GD12956</name>
</gene>
<dbReference type="PANTHER" id="PTHR12546">
    <property type="entry name" value="FER-1-LIKE"/>
    <property type="match status" value="1"/>
</dbReference>
<reference evidence="9" key="3">
    <citation type="submission" date="2015-04" db="EMBL/GenBank/DDBJ databases">
        <authorList>
            <consortium name="FlyBase"/>
        </authorList>
    </citation>
    <scope>NUCLEOTIDE SEQUENCE</scope>
    <source>
        <strain evidence="9">W501</strain>
    </source>
</reference>
<dbReference type="Gene3D" id="2.60.40.150">
    <property type="entry name" value="C2 domain"/>
    <property type="match status" value="4"/>
</dbReference>
<dbReference type="InterPro" id="IPR037725">
    <property type="entry name" value="C2F_Ferlin"/>
</dbReference>
<dbReference type="InterPro" id="IPR012968">
    <property type="entry name" value="FerIin_dom"/>
</dbReference>
<evidence type="ECO:0000256" key="6">
    <source>
        <dbReference type="SAM" id="MobiDB-lite"/>
    </source>
</evidence>
<feature type="transmembrane region" description="Helical" evidence="7">
    <location>
        <begin position="1654"/>
        <end position="1672"/>
    </location>
</feature>
<feature type="domain" description="C2" evidence="8">
    <location>
        <begin position="1411"/>
        <end position="1554"/>
    </location>
</feature>
<dbReference type="Pfam" id="PF22901">
    <property type="entry name" value="dsrm_Ferlin"/>
    <property type="match status" value="1"/>
</dbReference>
<dbReference type="GO" id="GO:0007009">
    <property type="term" value="P:plasma membrane organization"/>
    <property type="evidence" value="ECO:0007669"/>
    <property type="project" value="TreeGrafter"/>
</dbReference>
<sequence length="1685" mass="193371">MSLCSFEALKSRCTCFPFKFRGDFENVYSRDPFPSRVGQIMSYMEDCFAGAPQEFLICITVHKAAQVGVTSGELYVRISLDKMTKSTKSFPNTENPFFNEYFVFEFHCTLTELLRLTILFELKKHMTYKKNVVVGELLVDLHSVWNQTNHGYFKKWGRLEAPIGENQTLENAVAPHGYLQLDLAIVSQHSPVSYALGSEEQDTQSLNKWTVDHDFDDIEKNLLTNVNTFAPSNIRYFVAFYRGYFIRQSNYMIQYRFHPFKGKTPVVKNTSTPVWNYEINFAWMYPSVAQRFLILIFTHEHLQWKCVAEFELCLEEIAFNGTPSLGPTYLHLYDPVNPMIYVGRLLMELRSEMLTESQPTHTLSSKTVPGLDETRFWHDDVYLIEFLPLMGHHILTSGTAYKISARLAEHSSNVLEGQLRTPLDRFRSAMNSKSFRREAPFQSCMFRVRLPDNRAKYESDFFMLDIVNYMRSELDTFKLFQRKYPHQDDEQAKCLKVIVNSILTRIKEGLDAHRFDHDVQPKRTTWDINRQLYLLDYFAKLPLELQHLKHKLRSCFLEHLDTSIGDVVNELQRLVGEIGSLSSMARTQDEWPELVLTLSASGKDVGVCRLNAKLFLNLRNQDADQETLCWRLKSFSFKSAGCSHTCPNCGCTTAIVSGCLAIVVERERKQFLSVVNKDWANIEPMLWQLNPEQTHFLCHVYIHQAKVRPGGEKKNICDPHLRVLFADQACETYTSPGTLSPIWNAVITFNWVSLPGGIGLYLRNPPLLSLEFYNSERSLPEDLVGMGSVAMSVISEDRASDSNWEDTGVFACSKNPLRKLQRLKYLTPPPLKWVPIARKGTLQAEVLMSAEIIQISMEPPGQDDKKEPQLATGIPMAIRPNMQNFVLEVFFVGLRNYSKSNMSSAGKRKINVMMGDLVLASGPSTARIRNSINFLVAYASGVVSLPDQQDYWPAIIATDVLLSGFSSESTLGAALIPNSSNFLQRDRTLKCVLKKDQAAVEASTTVSVDEDEDDEDEEEELEWEEEETKPSRISSWWMRLLFALGLRPAPYANRHALRFHDDLDDLELVEEREFTWWTKFYNSMYWSAAEMCHEHKHRLVIYYEELEKQAQFGYLQDWAVPVQLVHGVKFKKHGPPKEDIYATLKLQLKLTPCQCPVLEDPGGGGDMVRNMSNPIHPRHQSTLQSLGETVKLLVRVYVVQGVQMRPRDVKGDSDCYVKLFLGGKTFSDRAHFSPNHSNPVFGRLFEMEATLPGDHMLQVMVYDHDKIKDEVIGQTNIDLEDRWRTRHRATVGLANEYTKSGYNHWHDVKLPSEILIDLCQKRGIQAPYYYGNVIEVDGMLFGDETLISKDEELQERLSLAVLKNMDKLPSFGYKLVPEHVETRSLCRDDFPNVEQGKLQLWIELFEANIYVPSPIDITPVPPADFEVRVVVKNLVGIQAGDKNIFGKLMSDVYVIGWCEDEDKRQSTDIHYRSFAGDAAFNWRMVFGLKYSPNEDLMVIRRKAGLLEEIEFKKPPIIYLQVWDKDVLTKDEYLAALELNLSNMYAPYPAAQLCKPYPKKRKRINLFKRKVINGWFPLQSNAHPSQRSQAAVQNGKMQLSIEVCTDVEAVNRPAGRGQDPPMALEPPYRPDSSFNPLTHPCKSFRHILWPVIRKYVLWTLFILIVILGLVLFFSNLPAKLMTIPLE</sequence>
<feature type="domain" description="C2" evidence="8">
    <location>
        <begin position="679"/>
        <end position="805"/>
    </location>
</feature>
<dbReference type="InterPro" id="IPR037723">
    <property type="entry name" value="C2D_Ferlin"/>
</dbReference>
<dbReference type="InterPro" id="IPR055072">
    <property type="entry name" value="Ferlin_DSRM"/>
</dbReference>
<organism evidence="9">
    <name type="scientific">Drosophila simulans</name>
    <name type="common">Fruit fly</name>
    <dbReference type="NCBI Taxonomy" id="7240"/>
    <lineage>
        <taxon>Eukaryota</taxon>
        <taxon>Metazoa</taxon>
        <taxon>Ecdysozoa</taxon>
        <taxon>Arthropoda</taxon>
        <taxon>Hexapoda</taxon>
        <taxon>Insecta</taxon>
        <taxon>Pterygota</taxon>
        <taxon>Neoptera</taxon>
        <taxon>Endopterygota</taxon>
        <taxon>Diptera</taxon>
        <taxon>Brachycera</taxon>
        <taxon>Muscomorpha</taxon>
        <taxon>Ephydroidea</taxon>
        <taxon>Drosophilidae</taxon>
        <taxon>Drosophila</taxon>
        <taxon>Sophophora</taxon>
    </lineage>
</organism>
<keyword evidence="5 7" id="KW-0472">Membrane</keyword>
<dbReference type="KEGG" id="dsi:Dsimw501_GD12956"/>
<dbReference type="Bgee" id="FBgn0184680">
    <property type="expression patterns" value="Expressed in male reproductive system and 2 other cell types or tissues"/>
</dbReference>
<name>A0A0J9RT64_DROSI</name>
<dbReference type="GO" id="GO:0016020">
    <property type="term" value="C:membrane"/>
    <property type="evidence" value="ECO:0007669"/>
    <property type="project" value="UniProtKB-SubCell"/>
</dbReference>
<dbReference type="CDD" id="cd08374">
    <property type="entry name" value="C2F_Ferlin"/>
    <property type="match status" value="1"/>
</dbReference>
<feature type="domain" description="C2" evidence="8">
    <location>
        <begin position="1175"/>
        <end position="1292"/>
    </location>
</feature>
<dbReference type="Pfam" id="PF16165">
    <property type="entry name" value="Ferlin_C"/>
    <property type="match status" value="1"/>
</dbReference>
<dbReference type="InterPro" id="IPR000008">
    <property type="entry name" value="C2_dom"/>
</dbReference>
<feature type="domain" description="C2" evidence="8">
    <location>
        <begin position="36"/>
        <end position="157"/>
    </location>
</feature>
<evidence type="ECO:0000256" key="4">
    <source>
        <dbReference type="ARBA" id="ARBA00022989"/>
    </source>
</evidence>
<dbReference type="Pfam" id="PF00168">
    <property type="entry name" value="C2"/>
    <property type="match status" value="4"/>
</dbReference>
<dbReference type="PROSITE" id="PS50004">
    <property type="entry name" value="C2"/>
    <property type="match status" value="4"/>
</dbReference>
<dbReference type="PANTHER" id="PTHR12546:SF60">
    <property type="entry name" value="MISFIRE, ISOFORM F"/>
    <property type="match status" value="1"/>
</dbReference>